<feature type="region of interest" description="Disordered" evidence="6">
    <location>
        <begin position="42"/>
        <end position="80"/>
    </location>
</feature>
<dbReference type="InterPro" id="IPR016024">
    <property type="entry name" value="ARM-type_fold"/>
</dbReference>
<dbReference type="GO" id="GO:0035196">
    <property type="term" value="P:miRNA processing"/>
    <property type="evidence" value="ECO:0007669"/>
    <property type="project" value="TreeGrafter"/>
</dbReference>
<dbReference type="SUPFAM" id="SSF48371">
    <property type="entry name" value="ARM repeat"/>
    <property type="match status" value="1"/>
</dbReference>
<dbReference type="GeneTree" id="ENSGT00590000083139"/>
<feature type="repeat" description="Pumilio" evidence="5">
    <location>
        <begin position="1004"/>
        <end position="1046"/>
    </location>
</feature>
<dbReference type="PROSITE" id="PS50302">
    <property type="entry name" value="PUM"/>
    <property type="match status" value="8"/>
</dbReference>
<evidence type="ECO:0000313" key="9">
    <source>
        <dbReference type="Proteomes" id="UP000265040"/>
    </source>
</evidence>
<feature type="compositionally biased region" description="Polar residues" evidence="6">
    <location>
        <begin position="556"/>
        <end position="568"/>
    </location>
</feature>
<dbReference type="AlphaFoldDB" id="A0A7N6BE86"/>
<dbReference type="Gene3D" id="1.25.10.10">
    <property type="entry name" value="Leucine-rich Repeat Variant"/>
    <property type="match status" value="1"/>
</dbReference>
<dbReference type="Pfam" id="PF00806">
    <property type="entry name" value="PUF"/>
    <property type="match status" value="8"/>
</dbReference>
<evidence type="ECO:0000313" key="8">
    <source>
        <dbReference type="Ensembl" id="ENSATEP00000062505.1"/>
    </source>
</evidence>
<feature type="compositionally biased region" description="Pro residues" evidence="6">
    <location>
        <begin position="526"/>
        <end position="541"/>
    </location>
</feature>
<keyword evidence="2" id="KW-0963">Cytoplasm</keyword>
<evidence type="ECO:0000259" key="7">
    <source>
        <dbReference type="PROSITE" id="PS50303"/>
    </source>
</evidence>
<dbReference type="PANTHER" id="PTHR12537:SF52">
    <property type="entry name" value="PUMILIO HOMOLOG 2"/>
    <property type="match status" value="1"/>
</dbReference>
<dbReference type="GO" id="GO:0043488">
    <property type="term" value="P:regulation of mRNA stability"/>
    <property type="evidence" value="ECO:0007669"/>
    <property type="project" value="TreeGrafter"/>
</dbReference>
<feature type="compositionally biased region" description="Polar residues" evidence="6">
    <location>
        <begin position="390"/>
        <end position="405"/>
    </location>
</feature>
<sequence length="1090" mass="116424">MSVPCSILGMNDVAWQETRGGMLHANGAPETGGVRVHSGGPLATVGGSGQAPGGPHLQGMDRGPNPTPGTPQPLLSGRSQDDATVGYFFQRQPGEQLSGCTPSKHRWPTGDANHIDQVRAVDEMNYDFQALALESRGMGEGGGDADQDGREKSDPQEKVSPFEEDKSQEMKVGEDGDPSKSNGRGLLNGLDRDCKDFNPTPGSRQASPTEAVERMGPSQTGLEMMGQHHPHVLQQQNPSQNKAPSEDFQNQEAQNMGGMEQPTGVESLQFDYAGNQIQVDSSGTPVGLFDYNSQQQLFQRSNPLTVQQLTAAQQQQYALAAAQQQHLAGLTPAFVPNPYIINAAPPGADPYTAAGLAAAATLAGPTVVPPQYYGVPWGVYPANLFQQQAASTANHSANQQASNQGPGPGQPQVMRTGTNQRPLTPGQGQQSQQESLAAAAAANPALAYTGMPGYQVLAPAAYYDQTGALVMGPGARTGLGGPVRIVQTPLIINPAAAQAAAAASASGSANNMSGPPTNGLYRSMPQPQPQPQQQQPPPPSSGLPSSSFYGSGSVPNTSQSSSLFSHNSAAPPPSSSLGFSSTGGSLGVGLGSALGGFGSSVSSSTSSSVSRRESLLASSDIYKRGGSSLTPIGQPFYNSLGYSSSPSPIGLTPGHSPLTPPPSLPSSHGSSSSLHLGGLTNGSGRYISAAPGAEAKYRSTGGASSLFNSSSQLFPPSRPRYSRSDVMPSGRSRLLEDFRNNRFPNLQLRDLPGHMVEFSQDQHGSRFIQQKLERATPAERQMVFGEILQAAYQLMTDVFGNYVIQKFFEFGSADQKLALATRIRGHVLPLALQMYGCRVIQKALESISSDQQVISDIVRELDGHVLKCVKDQNGNHVVQKCIECVQPQALQFIIDAFQGQVFVLSTHPYGCRVIQRILEHCTQEQTLPILEELHQHSEQLGQDQYGNYVIQHVLEHGRPEDKSKIVAEVRGKVLVLSQHKFASNVVEKCVIHSSRAERALLIDEVCCQKDGPHSALYTMMKDQYANYVVQRMIDMAEPAQRKIIMHKIRPHIATLRKYTYGKHILAKLEKYYMKSGSELGPIGGPTNGLM</sequence>
<feature type="compositionally biased region" description="Low complexity" evidence="6">
    <location>
        <begin position="542"/>
        <end position="555"/>
    </location>
</feature>
<feature type="region of interest" description="Disordered" evidence="6">
    <location>
        <begin position="136"/>
        <end position="224"/>
    </location>
</feature>
<feature type="repeat" description="Pumilio" evidence="5">
    <location>
        <begin position="822"/>
        <end position="859"/>
    </location>
</feature>
<gene>
    <name evidence="8" type="primary">APOB</name>
</gene>
<dbReference type="GO" id="GO:0005829">
    <property type="term" value="C:cytosol"/>
    <property type="evidence" value="ECO:0007669"/>
    <property type="project" value="TreeGrafter"/>
</dbReference>
<proteinExistence type="predicted"/>
<evidence type="ECO:0000256" key="1">
    <source>
        <dbReference type="ARBA" id="ARBA00004463"/>
    </source>
</evidence>
<feature type="repeat" description="Pumilio" evidence="5">
    <location>
        <begin position="860"/>
        <end position="895"/>
    </location>
</feature>
<feature type="region of interest" description="Disordered" evidence="6">
    <location>
        <begin position="506"/>
        <end position="579"/>
    </location>
</feature>
<keyword evidence="4" id="KW-0694">RNA-binding</keyword>
<name>A0A7N6BE86_ANATE</name>
<feature type="region of interest" description="Disordered" evidence="6">
    <location>
        <begin position="648"/>
        <end position="677"/>
    </location>
</feature>
<dbReference type="InterPro" id="IPR011989">
    <property type="entry name" value="ARM-like"/>
</dbReference>
<feature type="domain" description="PUM-HD" evidence="7">
    <location>
        <begin position="730"/>
        <end position="1072"/>
    </location>
</feature>
<feature type="repeat" description="Pumilio" evidence="5">
    <location>
        <begin position="896"/>
        <end position="931"/>
    </location>
</feature>
<feature type="compositionally biased region" description="Low complexity" evidence="6">
    <location>
        <begin position="425"/>
        <end position="437"/>
    </location>
</feature>
<dbReference type="PANTHER" id="PTHR12537">
    <property type="entry name" value="RNA BINDING PROTEIN PUMILIO-RELATED"/>
    <property type="match status" value="1"/>
</dbReference>
<dbReference type="GO" id="GO:0003730">
    <property type="term" value="F:mRNA 3'-UTR binding"/>
    <property type="evidence" value="ECO:0007669"/>
    <property type="project" value="TreeGrafter"/>
</dbReference>
<evidence type="ECO:0000256" key="2">
    <source>
        <dbReference type="ARBA" id="ARBA00022490"/>
    </source>
</evidence>
<dbReference type="SMART" id="SM00025">
    <property type="entry name" value="Pumilio"/>
    <property type="match status" value="8"/>
</dbReference>
<feature type="compositionally biased region" description="Basic and acidic residues" evidence="6">
    <location>
        <begin position="147"/>
        <end position="178"/>
    </location>
</feature>
<feature type="repeat" description="Pumilio" evidence="5">
    <location>
        <begin position="750"/>
        <end position="785"/>
    </location>
</feature>
<dbReference type="FunFam" id="1.25.10.10:FF:000004">
    <property type="entry name" value="Pumilio homolog 1 isoform 2"/>
    <property type="match status" value="1"/>
</dbReference>
<dbReference type="InterPro" id="IPR033712">
    <property type="entry name" value="Pumilio_RNA-bd"/>
</dbReference>
<protein>
    <recommendedName>
        <fullName evidence="7">PUM-HD domain-containing protein</fullName>
    </recommendedName>
</protein>
<evidence type="ECO:0000256" key="4">
    <source>
        <dbReference type="ARBA" id="ARBA00022884"/>
    </source>
</evidence>
<reference evidence="8" key="2">
    <citation type="submission" date="2025-08" db="UniProtKB">
        <authorList>
            <consortium name="Ensembl"/>
        </authorList>
    </citation>
    <scope>IDENTIFICATION</scope>
</reference>
<reference evidence="8" key="3">
    <citation type="submission" date="2025-09" db="UniProtKB">
        <authorList>
            <consortium name="Ensembl"/>
        </authorList>
    </citation>
    <scope>IDENTIFICATION</scope>
</reference>
<dbReference type="InterPro" id="IPR001313">
    <property type="entry name" value="Pumilio_RNA-bd_rpt"/>
</dbReference>
<dbReference type="CDD" id="cd07920">
    <property type="entry name" value="Pumilio"/>
    <property type="match status" value="1"/>
</dbReference>
<feature type="compositionally biased region" description="Low complexity" evidence="6">
    <location>
        <begin position="665"/>
        <end position="677"/>
    </location>
</feature>
<reference evidence="8" key="1">
    <citation type="submission" date="2021-04" db="EMBL/GenBank/DDBJ databases">
        <authorList>
            <consortium name="Wellcome Sanger Institute Data Sharing"/>
        </authorList>
    </citation>
    <scope>NUCLEOTIDE SEQUENCE [LARGE SCALE GENOMIC DNA]</scope>
</reference>
<organism evidence="8 9">
    <name type="scientific">Anabas testudineus</name>
    <name type="common">Climbing perch</name>
    <name type="synonym">Anthias testudineus</name>
    <dbReference type="NCBI Taxonomy" id="64144"/>
    <lineage>
        <taxon>Eukaryota</taxon>
        <taxon>Metazoa</taxon>
        <taxon>Chordata</taxon>
        <taxon>Craniata</taxon>
        <taxon>Vertebrata</taxon>
        <taxon>Euteleostomi</taxon>
        <taxon>Actinopterygii</taxon>
        <taxon>Neopterygii</taxon>
        <taxon>Teleostei</taxon>
        <taxon>Neoteleostei</taxon>
        <taxon>Acanthomorphata</taxon>
        <taxon>Anabantaria</taxon>
        <taxon>Anabantiformes</taxon>
        <taxon>Anabantoidei</taxon>
        <taxon>Anabantidae</taxon>
        <taxon>Anabas</taxon>
    </lineage>
</organism>
<dbReference type="Proteomes" id="UP000265040">
    <property type="component" value="Chromosome 24"/>
</dbReference>
<feature type="region of interest" description="Disordered" evidence="6">
    <location>
        <begin position="708"/>
        <end position="728"/>
    </location>
</feature>
<evidence type="ECO:0000256" key="5">
    <source>
        <dbReference type="PROSITE-ProRule" id="PRU00317"/>
    </source>
</evidence>
<feature type="region of interest" description="Disordered" evidence="6">
    <location>
        <begin position="390"/>
        <end position="437"/>
    </location>
</feature>
<feature type="repeat" description="Pumilio" evidence="5">
    <location>
        <begin position="786"/>
        <end position="821"/>
    </location>
</feature>
<evidence type="ECO:0000256" key="3">
    <source>
        <dbReference type="ARBA" id="ARBA00022737"/>
    </source>
</evidence>
<feature type="compositionally biased region" description="Polar residues" evidence="6">
    <location>
        <begin position="413"/>
        <end position="422"/>
    </location>
</feature>
<comment type="subcellular location">
    <subcellularLocation>
        <location evidence="1">Cytoplasmic granule</location>
    </subcellularLocation>
</comment>
<feature type="repeat" description="Pumilio" evidence="5">
    <location>
        <begin position="968"/>
        <end position="1003"/>
    </location>
</feature>
<keyword evidence="9" id="KW-1185">Reference proteome</keyword>
<dbReference type="PROSITE" id="PS50303">
    <property type="entry name" value="PUM_HD"/>
    <property type="match status" value="1"/>
</dbReference>
<feature type="repeat" description="Pumilio" evidence="5">
    <location>
        <begin position="932"/>
        <end position="967"/>
    </location>
</feature>
<dbReference type="InterPro" id="IPR033133">
    <property type="entry name" value="PUM-HD"/>
</dbReference>
<dbReference type="Ensembl" id="ENSATET00000038309.2">
    <property type="protein sequence ID" value="ENSATEP00000062505.1"/>
    <property type="gene ID" value="ENSATEG00000015030.3"/>
</dbReference>
<accession>A0A7N6BE86</accession>
<evidence type="ECO:0000256" key="6">
    <source>
        <dbReference type="SAM" id="MobiDB-lite"/>
    </source>
</evidence>
<keyword evidence="3" id="KW-0677">Repeat</keyword>